<dbReference type="Proteomes" id="UP000886520">
    <property type="component" value="Chromosome 7"/>
</dbReference>
<evidence type="ECO:0000313" key="2">
    <source>
        <dbReference type="Proteomes" id="UP000886520"/>
    </source>
</evidence>
<evidence type="ECO:0000313" key="1">
    <source>
        <dbReference type="EMBL" id="KAI5077988.1"/>
    </source>
</evidence>
<dbReference type="EMBL" id="JABFUD020000007">
    <property type="protein sequence ID" value="KAI5077988.1"/>
    <property type="molecule type" value="Genomic_DNA"/>
</dbReference>
<sequence>MEDAIRNHVHVVAVESKAEGREGDQAKTEEALKVKDVKDPHWRWPTHQKWYSCMEGVWTAKDTTSSDEGENLQDGLQCPFEVNTTRMRTLLRFMSSSARRISSPCFSNTCQKWQSPSTLVLST</sequence>
<dbReference type="AlphaFoldDB" id="A0A9D4V2C4"/>
<keyword evidence="2" id="KW-1185">Reference proteome</keyword>
<gene>
    <name evidence="1" type="ORF">GOP47_0007812</name>
</gene>
<organism evidence="1 2">
    <name type="scientific">Adiantum capillus-veneris</name>
    <name type="common">Maidenhair fern</name>
    <dbReference type="NCBI Taxonomy" id="13818"/>
    <lineage>
        <taxon>Eukaryota</taxon>
        <taxon>Viridiplantae</taxon>
        <taxon>Streptophyta</taxon>
        <taxon>Embryophyta</taxon>
        <taxon>Tracheophyta</taxon>
        <taxon>Polypodiopsida</taxon>
        <taxon>Polypodiidae</taxon>
        <taxon>Polypodiales</taxon>
        <taxon>Pteridineae</taxon>
        <taxon>Pteridaceae</taxon>
        <taxon>Vittarioideae</taxon>
        <taxon>Adiantum</taxon>
    </lineage>
</organism>
<protein>
    <submittedName>
        <fullName evidence="1">Uncharacterized protein</fullName>
    </submittedName>
</protein>
<comment type="caution">
    <text evidence="1">The sequence shown here is derived from an EMBL/GenBank/DDBJ whole genome shotgun (WGS) entry which is preliminary data.</text>
</comment>
<reference evidence="1" key="1">
    <citation type="submission" date="2021-01" db="EMBL/GenBank/DDBJ databases">
        <title>Adiantum capillus-veneris genome.</title>
        <authorList>
            <person name="Fang Y."/>
            <person name="Liao Q."/>
        </authorList>
    </citation>
    <scope>NUCLEOTIDE SEQUENCE</scope>
    <source>
        <strain evidence="1">H3</strain>
        <tissue evidence="1">Leaf</tissue>
    </source>
</reference>
<name>A0A9D4V2C4_ADICA</name>
<proteinExistence type="predicted"/>
<accession>A0A9D4V2C4</accession>